<sequence length="42" mass="4690">MLALVSVFSAACHCHFTCPLHKKPFLCFPCIRKLIDIDAVSL</sequence>
<evidence type="ECO:0000313" key="1">
    <source>
        <dbReference type="EMBL" id="JAD37670.1"/>
    </source>
</evidence>
<accession>A0A0A8ZLR0</accession>
<proteinExistence type="predicted"/>
<dbReference type="EMBL" id="GBRH01260225">
    <property type="protein sequence ID" value="JAD37670.1"/>
    <property type="molecule type" value="Transcribed_RNA"/>
</dbReference>
<reference evidence="1" key="2">
    <citation type="journal article" date="2015" name="Data Brief">
        <title>Shoot transcriptome of the giant reed, Arundo donax.</title>
        <authorList>
            <person name="Barrero R.A."/>
            <person name="Guerrero F.D."/>
            <person name="Moolhuijzen P."/>
            <person name="Goolsby J.A."/>
            <person name="Tidwell J."/>
            <person name="Bellgard S.E."/>
            <person name="Bellgard M.I."/>
        </authorList>
    </citation>
    <scope>NUCLEOTIDE SEQUENCE</scope>
    <source>
        <tissue evidence="1">Shoot tissue taken approximately 20 cm above the soil surface</tissue>
    </source>
</reference>
<reference evidence="1" key="1">
    <citation type="submission" date="2014-09" db="EMBL/GenBank/DDBJ databases">
        <authorList>
            <person name="Magalhaes I.L.F."/>
            <person name="Oliveira U."/>
            <person name="Santos F.R."/>
            <person name="Vidigal T.H.D.A."/>
            <person name="Brescovit A.D."/>
            <person name="Santos A.J."/>
        </authorList>
    </citation>
    <scope>NUCLEOTIDE SEQUENCE</scope>
    <source>
        <tissue evidence="1">Shoot tissue taken approximately 20 cm above the soil surface</tissue>
    </source>
</reference>
<organism evidence="1">
    <name type="scientific">Arundo donax</name>
    <name type="common">Giant reed</name>
    <name type="synonym">Donax arundinaceus</name>
    <dbReference type="NCBI Taxonomy" id="35708"/>
    <lineage>
        <taxon>Eukaryota</taxon>
        <taxon>Viridiplantae</taxon>
        <taxon>Streptophyta</taxon>
        <taxon>Embryophyta</taxon>
        <taxon>Tracheophyta</taxon>
        <taxon>Spermatophyta</taxon>
        <taxon>Magnoliopsida</taxon>
        <taxon>Liliopsida</taxon>
        <taxon>Poales</taxon>
        <taxon>Poaceae</taxon>
        <taxon>PACMAD clade</taxon>
        <taxon>Arundinoideae</taxon>
        <taxon>Arundineae</taxon>
        <taxon>Arundo</taxon>
    </lineage>
</organism>
<dbReference type="AlphaFoldDB" id="A0A0A8ZLR0"/>
<protein>
    <submittedName>
        <fullName evidence="1">Uncharacterized protein</fullName>
    </submittedName>
</protein>
<name>A0A0A8ZLR0_ARUDO</name>